<dbReference type="Pfam" id="PF00248">
    <property type="entry name" value="Aldo_ket_red"/>
    <property type="match status" value="1"/>
</dbReference>
<dbReference type="AlphaFoldDB" id="A0AAC9LE53"/>
<dbReference type="PANTHER" id="PTHR43364:SF6">
    <property type="entry name" value="OXIDOREDUCTASE-RELATED"/>
    <property type="match status" value="1"/>
</dbReference>
<dbReference type="InterPro" id="IPR050523">
    <property type="entry name" value="AKR_Detox_Biosynth"/>
</dbReference>
<gene>
    <name evidence="2" type="ORF">UA74_15760</name>
</gene>
<feature type="domain" description="NADP-dependent oxidoreductase" evidence="1">
    <location>
        <begin position="25"/>
        <end position="301"/>
    </location>
</feature>
<evidence type="ECO:0000259" key="1">
    <source>
        <dbReference type="Pfam" id="PF00248"/>
    </source>
</evidence>
<dbReference type="InterPro" id="IPR023210">
    <property type="entry name" value="NADP_OxRdtase_dom"/>
</dbReference>
<keyword evidence="3" id="KW-1185">Reference proteome</keyword>
<dbReference type="Proteomes" id="UP000185511">
    <property type="component" value="Chromosome"/>
</dbReference>
<dbReference type="Gene3D" id="3.20.20.100">
    <property type="entry name" value="NADP-dependent oxidoreductase domain"/>
    <property type="match status" value="1"/>
</dbReference>
<dbReference type="SUPFAM" id="SSF51430">
    <property type="entry name" value="NAD(P)-linked oxidoreductase"/>
    <property type="match status" value="1"/>
</dbReference>
<dbReference type="InterPro" id="IPR036812">
    <property type="entry name" value="NAD(P)_OxRdtase_dom_sf"/>
</dbReference>
<dbReference type="RefSeq" id="WP_075764648.1">
    <property type="nucleotide sequence ID" value="NZ_CP016076.1"/>
</dbReference>
<proteinExistence type="predicted"/>
<dbReference type="GO" id="GO:0005829">
    <property type="term" value="C:cytosol"/>
    <property type="evidence" value="ECO:0007669"/>
    <property type="project" value="TreeGrafter"/>
</dbReference>
<name>A0AAC9LE53_9PSEU</name>
<evidence type="ECO:0000313" key="2">
    <source>
        <dbReference type="EMBL" id="APU15204.1"/>
    </source>
</evidence>
<evidence type="ECO:0000313" key="3">
    <source>
        <dbReference type="Proteomes" id="UP000185511"/>
    </source>
</evidence>
<organism evidence="2 3">
    <name type="scientific">Actinoalloteichus fjordicus</name>
    <dbReference type="NCBI Taxonomy" id="1612552"/>
    <lineage>
        <taxon>Bacteria</taxon>
        <taxon>Bacillati</taxon>
        <taxon>Actinomycetota</taxon>
        <taxon>Actinomycetes</taxon>
        <taxon>Pseudonocardiales</taxon>
        <taxon>Pseudonocardiaceae</taxon>
        <taxon>Actinoalloteichus</taxon>
    </lineage>
</organism>
<reference evidence="3" key="1">
    <citation type="submission" date="2016-06" db="EMBL/GenBank/DDBJ databases">
        <title>Complete genome sequence of Actinoalloteichus fjordicus DSM 46855 (=ADI127-17), type strain of the new species Actinoalloteichus fjordicus.</title>
        <authorList>
            <person name="Ruckert C."/>
            <person name="Nouioui I."/>
            <person name="Willmese J."/>
            <person name="van Wezel G."/>
            <person name="Klenk H.-P."/>
            <person name="Kalinowski J."/>
            <person name="Zotchev S.B."/>
        </authorList>
    </citation>
    <scope>NUCLEOTIDE SEQUENCE [LARGE SCALE GENOMIC DNA]</scope>
    <source>
        <strain evidence="3">ADI127-7</strain>
    </source>
</reference>
<accession>A0AAC9LE53</accession>
<dbReference type="PANTHER" id="PTHR43364">
    <property type="entry name" value="NADH-SPECIFIC METHYLGLYOXAL REDUCTASE-RELATED"/>
    <property type="match status" value="1"/>
</dbReference>
<dbReference type="KEGG" id="acad:UA74_15760"/>
<protein>
    <submittedName>
        <fullName evidence="2">Oxidoreductase, aryl-alcohol dehydrogenase like protein</fullName>
    </submittedName>
</protein>
<sequence>MTSGPTSVPPRVRPPLSAVSGPAALGTFEFGTAALPPHRAQELLDAYYRSGGRLIDTAPTYGPGDGAFHAEPLIATWLHATGAPDVHVITKAGLHPSHPDSGDLRPETILRHARHSADRLGIPFTLVLHRDAPTIGVDEIADAVDRVVREGLADRVGASNWTTDRLENWIVHARQAGLAVPEVTAPLWSLAPRAQPPPEPWLVEADPVHLALAVRNRMTITPFRTLAAGFLTTRHTGRHSAHHAITYDTPTGRARRARLQRAALALRMTPHGLALAYLRALGSTVVPVIGPRTLVQLRECMAGAAASDRVTPDLAAYLEARS</sequence>
<dbReference type="EMBL" id="CP016076">
    <property type="protein sequence ID" value="APU15204.1"/>
    <property type="molecule type" value="Genomic_DNA"/>
</dbReference>